<reference evidence="1" key="1">
    <citation type="submission" date="2022-06" db="EMBL/GenBank/DDBJ databases">
        <title>Complete genome sequence of Streptomyces nigrescens HEK616.</title>
        <authorList>
            <person name="Asamizu S."/>
            <person name="Onaka H."/>
        </authorList>
    </citation>
    <scope>NUCLEOTIDE SEQUENCE</scope>
    <source>
        <strain evidence="1">HEK616</strain>
    </source>
</reference>
<organism evidence="1 2">
    <name type="scientific">Streptomyces nigrescens</name>
    <dbReference type="NCBI Taxonomy" id="1920"/>
    <lineage>
        <taxon>Bacteria</taxon>
        <taxon>Bacillati</taxon>
        <taxon>Actinomycetota</taxon>
        <taxon>Actinomycetes</taxon>
        <taxon>Kitasatosporales</taxon>
        <taxon>Streptomycetaceae</taxon>
        <taxon>Streptomyces</taxon>
    </lineage>
</organism>
<dbReference type="EMBL" id="AP026073">
    <property type="protein sequence ID" value="BDM66930.1"/>
    <property type="molecule type" value="Genomic_DNA"/>
</dbReference>
<sequence length="49" mass="5443">MQDTQEVPAAADTATDYEAPQLVEVGDFTELTLGFTGYHWDGWAGFFGW</sequence>
<evidence type="ECO:0000313" key="2">
    <source>
        <dbReference type="Proteomes" id="UP001059597"/>
    </source>
</evidence>
<protein>
    <recommendedName>
        <fullName evidence="3">Lasso RiPP family leader peptide-containing protein</fullName>
    </recommendedName>
</protein>
<evidence type="ECO:0000313" key="1">
    <source>
        <dbReference type="EMBL" id="BDM66930.1"/>
    </source>
</evidence>
<accession>A0ABN6QNJ7</accession>
<dbReference type="NCBIfam" id="NF033521">
    <property type="entry name" value="lasso_leader_L3"/>
    <property type="match status" value="1"/>
</dbReference>
<name>A0ABN6QNJ7_STRNI</name>
<proteinExistence type="predicted"/>
<evidence type="ECO:0008006" key="3">
    <source>
        <dbReference type="Google" id="ProtNLM"/>
    </source>
</evidence>
<gene>
    <name evidence="1" type="ORF">HEK616_04170</name>
</gene>
<dbReference type="RefSeq" id="WP_261951175.1">
    <property type="nucleotide sequence ID" value="NZ_AP026073.1"/>
</dbReference>
<keyword evidence="2" id="KW-1185">Reference proteome</keyword>
<dbReference type="Proteomes" id="UP001059597">
    <property type="component" value="Chromosome"/>
</dbReference>